<comment type="caution">
    <text evidence="2">The sequence shown here is derived from an EMBL/GenBank/DDBJ whole genome shotgun (WGS) entry which is preliminary data.</text>
</comment>
<dbReference type="OrthoDB" id="6512415at2759"/>
<reference evidence="2 3" key="1">
    <citation type="journal article" date="2017" name="Gigascience">
        <title>Draft genome of the honey bee ectoparasitic mite, Tropilaelaps mercedesae, is shaped by the parasitic life history.</title>
        <authorList>
            <person name="Dong X."/>
            <person name="Armstrong S.D."/>
            <person name="Xia D."/>
            <person name="Makepeace B.L."/>
            <person name="Darby A.C."/>
            <person name="Kadowaki T."/>
        </authorList>
    </citation>
    <scope>NUCLEOTIDE SEQUENCE [LARGE SCALE GENOMIC DNA]</scope>
    <source>
        <strain evidence="2">Wuxi-XJTLU</strain>
    </source>
</reference>
<dbReference type="InParanoid" id="A0A1V9X8D3"/>
<evidence type="ECO:0000313" key="2">
    <source>
        <dbReference type="EMBL" id="OQR69648.1"/>
    </source>
</evidence>
<dbReference type="AlphaFoldDB" id="A0A1V9X8D3"/>
<gene>
    <name evidence="2" type="ORF">BIW11_12136</name>
</gene>
<feature type="transmembrane region" description="Helical" evidence="1">
    <location>
        <begin position="79"/>
        <end position="100"/>
    </location>
</feature>
<protein>
    <submittedName>
        <fullName evidence="2">Uncharacterized protein</fullName>
    </submittedName>
</protein>
<keyword evidence="3" id="KW-1185">Reference proteome</keyword>
<keyword evidence="1" id="KW-0472">Membrane</keyword>
<sequence length="109" mass="11683">MRRSALTPVARRLRDVMAQRYPVYPPAINFDALNSTDWTEVAINVPRLPPGYSIGTGSTASKGIVHPGKLISNTFGPDILIMVGTVLAFAGSAVTLFASYGSFTSPENR</sequence>
<keyword evidence="1" id="KW-1133">Transmembrane helix</keyword>
<evidence type="ECO:0000256" key="1">
    <source>
        <dbReference type="SAM" id="Phobius"/>
    </source>
</evidence>
<organism evidence="2 3">
    <name type="scientific">Tropilaelaps mercedesae</name>
    <dbReference type="NCBI Taxonomy" id="418985"/>
    <lineage>
        <taxon>Eukaryota</taxon>
        <taxon>Metazoa</taxon>
        <taxon>Ecdysozoa</taxon>
        <taxon>Arthropoda</taxon>
        <taxon>Chelicerata</taxon>
        <taxon>Arachnida</taxon>
        <taxon>Acari</taxon>
        <taxon>Parasitiformes</taxon>
        <taxon>Mesostigmata</taxon>
        <taxon>Gamasina</taxon>
        <taxon>Dermanyssoidea</taxon>
        <taxon>Laelapidae</taxon>
        <taxon>Tropilaelaps</taxon>
    </lineage>
</organism>
<accession>A0A1V9X8D3</accession>
<keyword evidence="1" id="KW-0812">Transmembrane</keyword>
<name>A0A1V9X8D3_9ACAR</name>
<dbReference type="Proteomes" id="UP000192247">
    <property type="component" value="Unassembled WGS sequence"/>
</dbReference>
<feature type="non-terminal residue" evidence="2">
    <location>
        <position position="109"/>
    </location>
</feature>
<dbReference type="EMBL" id="MNPL01020247">
    <property type="protein sequence ID" value="OQR69648.1"/>
    <property type="molecule type" value="Genomic_DNA"/>
</dbReference>
<evidence type="ECO:0000313" key="3">
    <source>
        <dbReference type="Proteomes" id="UP000192247"/>
    </source>
</evidence>
<proteinExistence type="predicted"/>